<dbReference type="HOGENOM" id="CLU_2061240_0_0_1"/>
<feature type="compositionally biased region" description="Basic and acidic residues" evidence="1">
    <location>
        <begin position="39"/>
        <end position="49"/>
    </location>
</feature>
<dbReference type="GeneID" id="27698125"/>
<dbReference type="VEuPathDB" id="FungiDB:Z519_05197"/>
<dbReference type="Proteomes" id="UP000053789">
    <property type="component" value="Unassembled WGS sequence"/>
</dbReference>
<organism evidence="2 3">
    <name type="scientific">Cladophialophora bantiana (strain ATCC 10958 / CBS 173.52 / CDC B-1940 / NIH 8579)</name>
    <name type="common">Xylohypha bantiana</name>
    <dbReference type="NCBI Taxonomy" id="1442370"/>
    <lineage>
        <taxon>Eukaryota</taxon>
        <taxon>Fungi</taxon>
        <taxon>Dikarya</taxon>
        <taxon>Ascomycota</taxon>
        <taxon>Pezizomycotina</taxon>
        <taxon>Eurotiomycetes</taxon>
        <taxon>Chaetothyriomycetidae</taxon>
        <taxon>Chaetothyriales</taxon>
        <taxon>Herpotrichiellaceae</taxon>
        <taxon>Cladophialophora</taxon>
    </lineage>
</organism>
<protein>
    <submittedName>
        <fullName evidence="2">Uncharacterized protein</fullName>
    </submittedName>
</protein>
<feature type="compositionally biased region" description="Low complexity" evidence="1">
    <location>
        <begin position="51"/>
        <end position="74"/>
    </location>
</feature>
<evidence type="ECO:0000313" key="2">
    <source>
        <dbReference type="EMBL" id="KIW93882.1"/>
    </source>
</evidence>
<gene>
    <name evidence="2" type="ORF">Z519_05197</name>
</gene>
<evidence type="ECO:0000256" key="1">
    <source>
        <dbReference type="SAM" id="MobiDB-lite"/>
    </source>
</evidence>
<dbReference type="RefSeq" id="XP_016620551.1">
    <property type="nucleotide sequence ID" value="XM_016762938.1"/>
</dbReference>
<name>A0A0D2G5H7_CLAB1</name>
<reference evidence="2" key="1">
    <citation type="submission" date="2015-01" db="EMBL/GenBank/DDBJ databases">
        <title>The Genome Sequence of Cladophialophora bantiana CBS 173.52.</title>
        <authorList>
            <consortium name="The Broad Institute Genomics Platform"/>
            <person name="Cuomo C."/>
            <person name="de Hoog S."/>
            <person name="Gorbushina A."/>
            <person name="Stielow B."/>
            <person name="Teixiera M."/>
            <person name="Abouelleil A."/>
            <person name="Chapman S.B."/>
            <person name="Priest M."/>
            <person name="Young S.K."/>
            <person name="Wortman J."/>
            <person name="Nusbaum C."/>
            <person name="Birren B."/>
        </authorList>
    </citation>
    <scope>NUCLEOTIDE SEQUENCE [LARGE SCALE GENOMIC DNA]</scope>
    <source>
        <strain evidence="2">CBS 173.52</strain>
    </source>
</reference>
<proteinExistence type="predicted"/>
<accession>A0A0D2G5H7</accession>
<keyword evidence="3" id="KW-1185">Reference proteome</keyword>
<feature type="region of interest" description="Disordered" evidence="1">
    <location>
        <begin position="1"/>
        <end position="79"/>
    </location>
</feature>
<dbReference type="AlphaFoldDB" id="A0A0D2G5H7"/>
<evidence type="ECO:0000313" key="3">
    <source>
        <dbReference type="Proteomes" id="UP000053789"/>
    </source>
</evidence>
<sequence length="119" mass="13354">MGKLRSPASPTNRGAPSTFPRMDPPPPYEESSRSSSAHSNDRLQGEEPARSQGEPQPAASQPQPQPEEQQAASGSKLQVKRRMLALECYRRRMPEFQHEQTGMLSMWLKPVIKKSIDQI</sequence>
<dbReference type="EMBL" id="KN846986">
    <property type="protein sequence ID" value="KIW93882.1"/>
    <property type="molecule type" value="Genomic_DNA"/>
</dbReference>